<evidence type="ECO:0000256" key="3">
    <source>
        <dbReference type="ARBA" id="ARBA00023082"/>
    </source>
</evidence>
<feature type="domain" description="RNA polymerase sigma-70 region 2" evidence="6">
    <location>
        <begin position="25"/>
        <end position="89"/>
    </location>
</feature>
<dbReference type="RefSeq" id="WP_022089921.1">
    <property type="nucleotide sequence ID" value="NZ_JAODBU010000003.1"/>
</dbReference>
<dbReference type="Pfam" id="PF04542">
    <property type="entry name" value="Sigma70_r2"/>
    <property type="match status" value="1"/>
</dbReference>
<accession>A0ABT2LY80</accession>
<evidence type="ECO:0000313" key="9">
    <source>
        <dbReference type="Proteomes" id="UP001431199"/>
    </source>
</evidence>
<evidence type="ECO:0000259" key="7">
    <source>
        <dbReference type="Pfam" id="PF08281"/>
    </source>
</evidence>
<dbReference type="SUPFAM" id="SSF88659">
    <property type="entry name" value="Sigma3 and sigma4 domains of RNA polymerase sigma factors"/>
    <property type="match status" value="1"/>
</dbReference>
<organism evidence="8 9">
    <name type="scientific">Eubacterium album</name>
    <dbReference type="NCBI Taxonomy" id="2978477"/>
    <lineage>
        <taxon>Bacteria</taxon>
        <taxon>Bacillati</taxon>
        <taxon>Bacillota</taxon>
        <taxon>Clostridia</taxon>
        <taxon>Eubacteriales</taxon>
        <taxon>Eubacteriaceae</taxon>
        <taxon>Eubacterium</taxon>
    </lineage>
</organism>
<reference evidence="8" key="1">
    <citation type="submission" date="2022-09" db="EMBL/GenBank/DDBJ databases">
        <title>Eubacterium sp. LFL-14 isolated from human feces.</title>
        <authorList>
            <person name="Liu F."/>
        </authorList>
    </citation>
    <scope>NUCLEOTIDE SEQUENCE</scope>
    <source>
        <strain evidence="8">LFL-14</strain>
    </source>
</reference>
<evidence type="ECO:0000256" key="5">
    <source>
        <dbReference type="ARBA" id="ARBA00023163"/>
    </source>
</evidence>
<evidence type="ECO:0000259" key="6">
    <source>
        <dbReference type="Pfam" id="PF04542"/>
    </source>
</evidence>
<sequence>MTDERILKLLINKDEKALYKLSGKYDKLLSYIISNIVGNRPEDVEECLNDTYFKVWKNAHKIDLKKASLKTYLKYVARNTAINRIRDLSKDEIMLEHGDAEEMLKNYVSISKGPEDRAMIEEDVNLLKNILDDLKPREKELVIRKYFYIQSSKVIAQEMNMEVTTVDSYLSRLRKKMKKEFQRREESYE</sequence>
<evidence type="ECO:0000256" key="1">
    <source>
        <dbReference type="ARBA" id="ARBA00010641"/>
    </source>
</evidence>
<keyword evidence="2" id="KW-0805">Transcription regulation</keyword>
<dbReference type="Pfam" id="PF08281">
    <property type="entry name" value="Sigma70_r4_2"/>
    <property type="match status" value="1"/>
</dbReference>
<comment type="similarity">
    <text evidence="1">Belongs to the sigma-70 factor family. ECF subfamily.</text>
</comment>
<keyword evidence="4" id="KW-0238">DNA-binding</keyword>
<dbReference type="EMBL" id="JAODBU010000003">
    <property type="protein sequence ID" value="MCT7398249.1"/>
    <property type="molecule type" value="Genomic_DNA"/>
</dbReference>
<dbReference type="InterPro" id="IPR036388">
    <property type="entry name" value="WH-like_DNA-bd_sf"/>
</dbReference>
<gene>
    <name evidence="8" type="ORF">N5B56_03985</name>
</gene>
<dbReference type="PANTHER" id="PTHR43133:SF8">
    <property type="entry name" value="RNA POLYMERASE SIGMA FACTOR HI_1459-RELATED"/>
    <property type="match status" value="1"/>
</dbReference>
<dbReference type="InterPro" id="IPR013324">
    <property type="entry name" value="RNA_pol_sigma_r3/r4-like"/>
</dbReference>
<dbReference type="SUPFAM" id="SSF88946">
    <property type="entry name" value="Sigma2 domain of RNA polymerase sigma factors"/>
    <property type="match status" value="1"/>
</dbReference>
<evidence type="ECO:0000256" key="4">
    <source>
        <dbReference type="ARBA" id="ARBA00023125"/>
    </source>
</evidence>
<dbReference type="Proteomes" id="UP001431199">
    <property type="component" value="Unassembled WGS sequence"/>
</dbReference>
<keyword evidence="5" id="KW-0804">Transcription</keyword>
<feature type="domain" description="RNA polymerase sigma factor 70 region 4 type 2" evidence="7">
    <location>
        <begin position="127"/>
        <end position="177"/>
    </location>
</feature>
<evidence type="ECO:0000256" key="2">
    <source>
        <dbReference type="ARBA" id="ARBA00023015"/>
    </source>
</evidence>
<protein>
    <submittedName>
        <fullName evidence="8">Sigma-70 family RNA polymerase sigma factor</fullName>
    </submittedName>
</protein>
<name>A0ABT2LY80_9FIRM</name>
<dbReference type="PANTHER" id="PTHR43133">
    <property type="entry name" value="RNA POLYMERASE ECF-TYPE SIGMA FACTO"/>
    <property type="match status" value="1"/>
</dbReference>
<dbReference type="InterPro" id="IPR013249">
    <property type="entry name" value="RNA_pol_sigma70_r4_t2"/>
</dbReference>
<evidence type="ECO:0000313" key="8">
    <source>
        <dbReference type="EMBL" id="MCT7398249.1"/>
    </source>
</evidence>
<comment type="caution">
    <text evidence="8">The sequence shown here is derived from an EMBL/GenBank/DDBJ whole genome shotgun (WGS) entry which is preliminary data.</text>
</comment>
<dbReference type="InterPro" id="IPR014284">
    <property type="entry name" value="RNA_pol_sigma-70_dom"/>
</dbReference>
<keyword evidence="3" id="KW-0731">Sigma factor</keyword>
<dbReference type="NCBIfam" id="TIGR02937">
    <property type="entry name" value="sigma70-ECF"/>
    <property type="match status" value="1"/>
</dbReference>
<dbReference type="Gene3D" id="1.10.1740.10">
    <property type="match status" value="1"/>
</dbReference>
<dbReference type="InterPro" id="IPR007627">
    <property type="entry name" value="RNA_pol_sigma70_r2"/>
</dbReference>
<dbReference type="InterPro" id="IPR039425">
    <property type="entry name" value="RNA_pol_sigma-70-like"/>
</dbReference>
<dbReference type="InterPro" id="IPR013325">
    <property type="entry name" value="RNA_pol_sigma_r2"/>
</dbReference>
<keyword evidence="9" id="KW-1185">Reference proteome</keyword>
<proteinExistence type="inferred from homology"/>
<dbReference type="Gene3D" id="1.10.10.10">
    <property type="entry name" value="Winged helix-like DNA-binding domain superfamily/Winged helix DNA-binding domain"/>
    <property type="match status" value="1"/>
</dbReference>